<dbReference type="VEuPathDB" id="ToxoDB:BESB_071190"/>
<dbReference type="AlphaFoldDB" id="A0A2A9MEB3"/>
<dbReference type="KEGG" id="bbes:BESB_071190"/>
<dbReference type="RefSeq" id="XP_029217976.1">
    <property type="nucleotide sequence ID" value="XM_029365492.1"/>
</dbReference>
<gene>
    <name evidence="1" type="ORF">BESB_071190</name>
</gene>
<evidence type="ECO:0000313" key="2">
    <source>
        <dbReference type="Proteomes" id="UP000224006"/>
    </source>
</evidence>
<organism evidence="1 2">
    <name type="scientific">Besnoitia besnoiti</name>
    <name type="common">Apicomplexan protozoan</name>
    <dbReference type="NCBI Taxonomy" id="94643"/>
    <lineage>
        <taxon>Eukaryota</taxon>
        <taxon>Sar</taxon>
        <taxon>Alveolata</taxon>
        <taxon>Apicomplexa</taxon>
        <taxon>Conoidasida</taxon>
        <taxon>Coccidia</taxon>
        <taxon>Eucoccidiorida</taxon>
        <taxon>Eimeriorina</taxon>
        <taxon>Sarcocystidae</taxon>
        <taxon>Besnoitia</taxon>
    </lineage>
</organism>
<dbReference type="OrthoDB" id="330093at2759"/>
<keyword evidence="2" id="KW-1185">Reference proteome</keyword>
<comment type="caution">
    <text evidence="1">The sequence shown here is derived from an EMBL/GenBank/DDBJ whole genome shotgun (WGS) entry which is preliminary data.</text>
</comment>
<sequence length="305" mass="33860">MFFLSLPRAGGGPGRALCTPTFHGLSDGPYRRLRFSMRPVRHEYRNVLVSADVRKLAETARELLREKQAKRRAFWEIFSKRVKASSHLLSPAAMALIARSFDVHNRDTGIYVALATVLPACVKDADGRSLLSLSDIFSRRLKLGSNPPLFEALARHLPNTMYQLTAKDVVRLLAALDAAGHADLATCQRVARKLRGEIELLDCHDLAEASAVFAGQGYRNPGLYQALARRAVKVQDSFDAHTLHRMLSGFSQNAVACDELLTSFSVLLVASKEKFSNRERRIVEQLVADSDAPLKELRASYKESA</sequence>
<name>A0A2A9MEB3_BESBE</name>
<evidence type="ECO:0008006" key="3">
    <source>
        <dbReference type="Google" id="ProtNLM"/>
    </source>
</evidence>
<evidence type="ECO:0000313" key="1">
    <source>
        <dbReference type="EMBL" id="PFH33967.1"/>
    </source>
</evidence>
<protein>
    <recommendedName>
        <fullName evidence="3">RAP domain-containing protein</fullName>
    </recommendedName>
</protein>
<reference evidence="1 2" key="1">
    <citation type="submission" date="2017-09" db="EMBL/GenBank/DDBJ databases">
        <title>Genome sequencing of Besnoitia besnoiti strain Bb-Ger1.</title>
        <authorList>
            <person name="Schares G."/>
            <person name="Venepally P."/>
            <person name="Lorenzi H.A."/>
        </authorList>
    </citation>
    <scope>NUCLEOTIDE SEQUENCE [LARGE SCALE GENOMIC DNA]</scope>
    <source>
        <strain evidence="1 2">Bb-Ger1</strain>
    </source>
</reference>
<accession>A0A2A9MEB3</accession>
<dbReference type="GeneID" id="40312045"/>
<dbReference type="EMBL" id="NWUJ01000007">
    <property type="protein sequence ID" value="PFH33967.1"/>
    <property type="molecule type" value="Genomic_DNA"/>
</dbReference>
<dbReference type="Proteomes" id="UP000224006">
    <property type="component" value="Unassembled WGS sequence"/>
</dbReference>
<proteinExistence type="predicted"/>